<evidence type="ECO:0000313" key="12">
    <source>
        <dbReference type="Proteomes" id="UP001211065"/>
    </source>
</evidence>
<name>A0AAD5U088_9FUNG</name>
<comment type="caution">
    <text evidence="11">The sequence shown here is derived from an EMBL/GenBank/DDBJ whole genome shotgun (WGS) entry which is preliminary data.</text>
</comment>
<dbReference type="Gene3D" id="1.25.40.20">
    <property type="entry name" value="Ankyrin repeat-containing domain"/>
    <property type="match status" value="1"/>
</dbReference>
<comment type="subcellular location">
    <subcellularLocation>
        <location evidence="1">Endoplasmic reticulum membrane</location>
    </subcellularLocation>
</comment>
<keyword evidence="4 8" id="KW-0040">ANK repeat</keyword>
<dbReference type="Gene3D" id="3.40.250.10">
    <property type="entry name" value="Rhodanese-like domain"/>
    <property type="match status" value="1"/>
</dbReference>
<dbReference type="SUPFAM" id="SSF48403">
    <property type="entry name" value="Ankyrin repeat"/>
    <property type="match status" value="1"/>
</dbReference>
<feature type="region of interest" description="Disordered" evidence="9">
    <location>
        <begin position="845"/>
        <end position="872"/>
    </location>
</feature>
<keyword evidence="3" id="KW-0256">Endoplasmic reticulum</keyword>
<keyword evidence="2" id="KW-0677">Repeat</keyword>
<gene>
    <name evidence="11" type="ORF">HK099_004453</name>
</gene>
<feature type="region of interest" description="Disordered" evidence="9">
    <location>
        <begin position="793"/>
        <end position="812"/>
    </location>
</feature>
<keyword evidence="5" id="KW-0472">Membrane</keyword>
<dbReference type="PANTHER" id="PTHR12447">
    <property type="entry name" value="ANKYRIN REPEAT DOMAIN-CONTAINING PROTEIN 13"/>
    <property type="match status" value="1"/>
</dbReference>
<feature type="region of interest" description="Disordered" evidence="9">
    <location>
        <begin position="538"/>
        <end position="559"/>
    </location>
</feature>
<dbReference type="InterPro" id="IPR021832">
    <property type="entry name" value="ANKRD13"/>
</dbReference>
<dbReference type="PROSITE" id="PS50088">
    <property type="entry name" value="ANK_REPEAT"/>
    <property type="match status" value="1"/>
</dbReference>
<dbReference type="SMART" id="SM00450">
    <property type="entry name" value="RHOD"/>
    <property type="match status" value="1"/>
</dbReference>
<dbReference type="Proteomes" id="UP001211065">
    <property type="component" value="Unassembled WGS sequence"/>
</dbReference>
<protein>
    <recommendedName>
        <fullName evidence="10">Rhodanese domain-containing protein</fullName>
    </recommendedName>
</protein>
<keyword evidence="12" id="KW-1185">Reference proteome</keyword>
<keyword evidence="6" id="KW-0143">Chaperone</keyword>
<dbReference type="PROSITE" id="PS50206">
    <property type="entry name" value="RHODANESE_3"/>
    <property type="match status" value="1"/>
</dbReference>
<dbReference type="InterPro" id="IPR036873">
    <property type="entry name" value="Rhodanese-like_dom_sf"/>
</dbReference>
<feature type="domain" description="Rhodanese" evidence="10">
    <location>
        <begin position="1225"/>
        <end position="1315"/>
    </location>
</feature>
<dbReference type="PANTHER" id="PTHR12447:SF25">
    <property type="entry name" value="ANKYRIN REPEAT DOMAIN-CONTAINING PROTEIN 13C"/>
    <property type="match status" value="1"/>
</dbReference>
<evidence type="ECO:0000256" key="5">
    <source>
        <dbReference type="ARBA" id="ARBA00023136"/>
    </source>
</evidence>
<evidence type="ECO:0000259" key="10">
    <source>
        <dbReference type="PROSITE" id="PS50206"/>
    </source>
</evidence>
<dbReference type="Pfam" id="PF00581">
    <property type="entry name" value="Rhodanese"/>
    <property type="match status" value="1"/>
</dbReference>
<evidence type="ECO:0000256" key="6">
    <source>
        <dbReference type="ARBA" id="ARBA00023186"/>
    </source>
</evidence>
<dbReference type="SUPFAM" id="SSF52821">
    <property type="entry name" value="Rhodanese/Cell cycle control phosphatase"/>
    <property type="match status" value="1"/>
</dbReference>
<feature type="region of interest" description="Disordered" evidence="9">
    <location>
        <begin position="739"/>
        <end position="758"/>
    </location>
</feature>
<evidence type="ECO:0000256" key="9">
    <source>
        <dbReference type="SAM" id="MobiDB-lite"/>
    </source>
</evidence>
<organism evidence="11 12">
    <name type="scientific">Clydaea vesicula</name>
    <dbReference type="NCBI Taxonomy" id="447962"/>
    <lineage>
        <taxon>Eukaryota</taxon>
        <taxon>Fungi</taxon>
        <taxon>Fungi incertae sedis</taxon>
        <taxon>Chytridiomycota</taxon>
        <taxon>Chytridiomycota incertae sedis</taxon>
        <taxon>Chytridiomycetes</taxon>
        <taxon>Lobulomycetales</taxon>
        <taxon>Lobulomycetaceae</taxon>
        <taxon>Clydaea</taxon>
    </lineage>
</organism>
<evidence type="ECO:0000256" key="1">
    <source>
        <dbReference type="ARBA" id="ARBA00004586"/>
    </source>
</evidence>
<reference evidence="11" key="1">
    <citation type="submission" date="2020-05" db="EMBL/GenBank/DDBJ databases">
        <title>Phylogenomic resolution of chytrid fungi.</title>
        <authorList>
            <person name="Stajich J.E."/>
            <person name="Amses K."/>
            <person name="Simmons R."/>
            <person name="Seto K."/>
            <person name="Myers J."/>
            <person name="Bonds A."/>
            <person name="Quandt C.A."/>
            <person name="Barry K."/>
            <person name="Liu P."/>
            <person name="Grigoriev I."/>
            <person name="Longcore J.E."/>
            <person name="James T.Y."/>
        </authorList>
    </citation>
    <scope>NUCLEOTIDE SEQUENCE</scope>
    <source>
        <strain evidence="11">JEL0476</strain>
    </source>
</reference>
<feature type="compositionally biased region" description="Basic and acidic residues" evidence="9">
    <location>
        <begin position="743"/>
        <end position="758"/>
    </location>
</feature>
<dbReference type="GO" id="GO:0005789">
    <property type="term" value="C:endoplasmic reticulum membrane"/>
    <property type="evidence" value="ECO:0007669"/>
    <property type="project" value="UniProtKB-SubCell"/>
</dbReference>
<dbReference type="InterPro" id="IPR036770">
    <property type="entry name" value="Ankyrin_rpt-contain_sf"/>
</dbReference>
<evidence type="ECO:0000256" key="7">
    <source>
        <dbReference type="ARBA" id="ARBA00037107"/>
    </source>
</evidence>
<evidence type="ECO:0000313" key="11">
    <source>
        <dbReference type="EMBL" id="KAJ3220131.1"/>
    </source>
</evidence>
<dbReference type="EMBL" id="JADGJW010000314">
    <property type="protein sequence ID" value="KAJ3220131.1"/>
    <property type="molecule type" value="Genomic_DNA"/>
</dbReference>
<evidence type="ECO:0000256" key="8">
    <source>
        <dbReference type="PROSITE-ProRule" id="PRU00023"/>
    </source>
</evidence>
<evidence type="ECO:0000256" key="3">
    <source>
        <dbReference type="ARBA" id="ARBA00022824"/>
    </source>
</evidence>
<feature type="repeat" description="ANK" evidence="8">
    <location>
        <begin position="31"/>
        <end position="63"/>
    </location>
</feature>
<accession>A0AAD5U088</accession>
<comment type="function">
    <text evidence="7">Acts as a molecular chaperone for G protein-coupled receptors, regulating their biogenesis and exit from the ER.</text>
</comment>
<dbReference type="InterPro" id="IPR001763">
    <property type="entry name" value="Rhodanese-like_dom"/>
</dbReference>
<proteinExistence type="predicted"/>
<dbReference type="Pfam" id="PF11904">
    <property type="entry name" value="ANKRD13_C"/>
    <property type="match status" value="1"/>
</dbReference>
<sequence>MEIHKLIFKFEHKLLKEYLQNDSSQINEIYKNHTPLTLAVSLNNIRAVEILIEFNAKTVLKNGLNWSPFNEATSIGNRDLMKLIFIKRRKEVKEWFDMMGKKVMEDLSKDLNDFSLEMHWKFQSWIPLISRLCPSDTYKIYKKGTSVRIDTTLVGFEQLTWIRGDISIIFKNCPDVGPLLVICDHQRRVYQQIYPKDFTLSEKDIEEEISLAPPEIDFEQAILTRVQSGYFFKTDKVEYIGPYETKVYQIDNMKIGWKTRSEHLQVRAMEKDEHPIHFIVANPDKEVEETLLKDEKELLENEEFSNKKMLSEMTKFRPSLEPPSAPKVSFDEYFSAESASIFELGRKQKVESSTRNFKATVWMYDGGKKYIESPSPKPTSNSWFFNASNQEELKSEDFNKKVEGFISLQSEEFPLSLEQILPLLELIGMGSQEHVRNLKNFFRVKLPKGFPVQVEIPLGMLPLSAVVSFSKVVLENGINDDKFYIPGKKDGYRPGELVYIQPGTTKQKDFQEEVVRDKRKIGFLHNLFKKKEANSNRSSFSAPIDKIPHHSYPKNAAQNEKHLSSSCQAVLSAPANGYALPCPSALENSGDKLIHLDSKKRPISSVFNRENKNVSEVTLNGASFPETSNSKSLNLLSVNNNNKVTKCGEPNLTIKNHLAQLDKATDKMENDSLHVIREIYRENTEFNKETVNNSHGTEHDVFNKMNDNYSYKEIALKTALPDTQKSANTSIEPKIDNVSQQGVKKETGEPENYKHCNKEFADSGGGRLVCKDNKDKRNSQSFQHLKDIYGEDILEKKKRNTPPTSNSKVKAPVSLLNLHNLYKNGEENVLNSSPIESSMISKASFADSKSNDSTTETLSESHQVMEKSVNTNSEVKLGNSANFYDELRQSYDRKLSGAPPLFSEKLPAAANPTLDSDDLNSSLQQSFPRIENENIDSCTTSSKSTENKKKLVYIPPGSNIRKIKNSLNVTDDRNINVLDNHNYGHNTAVDFAQHNLQQHQNYSSSLFSGNSETASEISGKSNVSYDYPQHQQQYIPSQQHILKSKHHQQGPQSFYVKDPYANNFRTSLTNTPHQNSIDGISLNYPLHLFPENGSVNNINHQTSRGAPNFILNNAILPKDLSSINIQSNQRTSKQNERYSMINFANADVGSYNNVNSQRRPASFITPLSAEVGPGPSNQLQNTQNINRIRPMSGSSPYRHSFVPLNYAAISVTQLNQKLSAHVDGKLQNLHLLDVRETQEWNDCYIPSATYTGRGCLERDIEGLIPDPYDEIIVYCASGNRSLLAAESLRNLGYKNVFNLEGGIKSWKNSGLEIVKNKVAYQKRILEYS</sequence>
<dbReference type="CDD" id="cd00158">
    <property type="entry name" value="RHOD"/>
    <property type="match status" value="1"/>
</dbReference>
<evidence type="ECO:0000256" key="2">
    <source>
        <dbReference type="ARBA" id="ARBA00022737"/>
    </source>
</evidence>
<evidence type="ECO:0000256" key="4">
    <source>
        <dbReference type="ARBA" id="ARBA00023043"/>
    </source>
</evidence>
<dbReference type="InterPro" id="IPR055285">
    <property type="entry name" value="ANKRD13_C"/>
</dbReference>
<dbReference type="InterPro" id="IPR002110">
    <property type="entry name" value="Ankyrin_rpt"/>
</dbReference>